<dbReference type="SUPFAM" id="SSF47336">
    <property type="entry name" value="ACP-like"/>
    <property type="match status" value="1"/>
</dbReference>
<gene>
    <name evidence="2" type="ORF">HZI73_06160</name>
</gene>
<dbReference type="Proteomes" id="UP000683246">
    <property type="component" value="Chromosome"/>
</dbReference>
<dbReference type="RefSeq" id="WP_212697382.1">
    <property type="nucleotide sequence ID" value="NZ_CP058649.1"/>
</dbReference>
<reference evidence="2" key="1">
    <citation type="submission" date="2020-07" db="EMBL/GenBank/DDBJ databases">
        <title>Vallitalea pronyensis genome.</title>
        <authorList>
            <person name="Postec A."/>
        </authorList>
    </citation>
    <scope>NUCLEOTIDE SEQUENCE</scope>
    <source>
        <strain evidence="2">FatNI3</strain>
    </source>
</reference>
<evidence type="ECO:0000313" key="3">
    <source>
        <dbReference type="Proteomes" id="UP000683246"/>
    </source>
</evidence>
<evidence type="ECO:0000259" key="1">
    <source>
        <dbReference type="PROSITE" id="PS50075"/>
    </source>
</evidence>
<protein>
    <submittedName>
        <fullName evidence="2">Acyl carrier protein</fullName>
    </submittedName>
</protein>
<keyword evidence="3" id="KW-1185">Reference proteome</keyword>
<dbReference type="Pfam" id="PF00550">
    <property type="entry name" value="PP-binding"/>
    <property type="match status" value="1"/>
</dbReference>
<sequence length="87" mass="10117">MNHDEMKEKLIAYIKEKLQVDDITDTTELEELGEFSSIFVVELILFIEENFDLEVSDEDYGMENYKDVATIVALVIRNKDNNQEAVL</sequence>
<dbReference type="AlphaFoldDB" id="A0A8J8SFS7"/>
<dbReference type="PROSITE" id="PS50075">
    <property type="entry name" value="CARRIER"/>
    <property type="match status" value="1"/>
</dbReference>
<proteinExistence type="predicted"/>
<dbReference type="Gene3D" id="1.10.1200.10">
    <property type="entry name" value="ACP-like"/>
    <property type="match status" value="1"/>
</dbReference>
<feature type="domain" description="Carrier" evidence="1">
    <location>
        <begin position="1"/>
        <end position="79"/>
    </location>
</feature>
<evidence type="ECO:0000313" key="2">
    <source>
        <dbReference type="EMBL" id="QUI21911.1"/>
    </source>
</evidence>
<dbReference type="EMBL" id="CP058649">
    <property type="protein sequence ID" value="QUI21911.1"/>
    <property type="molecule type" value="Genomic_DNA"/>
</dbReference>
<accession>A0A8J8SFS7</accession>
<dbReference type="InterPro" id="IPR036736">
    <property type="entry name" value="ACP-like_sf"/>
</dbReference>
<dbReference type="InterPro" id="IPR009081">
    <property type="entry name" value="PP-bd_ACP"/>
</dbReference>
<dbReference type="KEGG" id="vpy:HZI73_06160"/>
<organism evidence="2 3">
    <name type="scientific">Vallitalea pronyensis</name>
    <dbReference type="NCBI Taxonomy" id="1348613"/>
    <lineage>
        <taxon>Bacteria</taxon>
        <taxon>Bacillati</taxon>
        <taxon>Bacillota</taxon>
        <taxon>Clostridia</taxon>
        <taxon>Lachnospirales</taxon>
        <taxon>Vallitaleaceae</taxon>
        <taxon>Vallitalea</taxon>
    </lineage>
</organism>
<name>A0A8J8SFS7_9FIRM</name>